<organism evidence="6 7">
    <name type="scientific">Polyplax serrata</name>
    <name type="common">Common mouse louse</name>
    <dbReference type="NCBI Taxonomy" id="468196"/>
    <lineage>
        <taxon>Eukaryota</taxon>
        <taxon>Metazoa</taxon>
        <taxon>Ecdysozoa</taxon>
        <taxon>Arthropoda</taxon>
        <taxon>Hexapoda</taxon>
        <taxon>Insecta</taxon>
        <taxon>Pterygota</taxon>
        <taxon>Neoptera</taxon>
        <taxon>Paraneoptera</taxon>
        <taxon>Psocodea</taxon>
        <taxon>Troctomorpha</taxon>
        <taxon>Phthiraptera</taxon>
        <taxon>Anoplura</taxon>
        <taxon>Polyplacidae</taxon>
        <taxon>Polyplax</taxon>
    </lineage>
</organism>
<dbReference type="Gene3D" id="2.130.10.10">
    <property type="entry name" value="YVTN repeat-like/Quinoprotein amine dehydrogenase"/>
    <property type="match status" value="2"/>
</dbReference>
<feature type="domain" description="WDR36/Utp21 N-terminal" evidence="5">
    <location>
        <begin position="37"/>
        <end position="301"/>
    </location>
</feature>
<dbReference type="InterPro" id="IPR059157">
    <property type="entry name" value="WDR36-Utp21_N"/>
</dbReference>
<dbReference type="PANTHER" id="PTHR22840">
    <property type="entry name" value="WD REPEAT-CONTAINING PROTEIN 36"/>
    <property type="match status" value="1"/>
</dbReference>
<dbReference type="PROSITE" id="PS50082">
    <property type="entry name" value="WD_REPEATS_2"/>
    <property type="match status" value="3"/>
</dbReference>
<feature type="repeat" description="WD" evidence="3">
    <location>
        <begin position="267"/>
        <end position="298"/>
    </location>
</feature>
<dbReference type="SUPFAM" id="SSF50978">
    <property type="entry name" value="WD40 repeat-like"/>
    <property type="match status" value="3"/>
</dbReference>
<feature type="repeat" description="WD" evidence="3">
    <location>
        <begin position="567"/>
        <end position="608"/>
    </location>
</feature>
<dbReference type="PROSITE" id="PS00678">
    <property type="entry name" value="WD_REPEATS_1"/>
    <property type="match status" value="1"/>
</dbReference>
<dbReference type="Pfam" id="PF25168">
    <property type="entry name" value="Beta-prop_WDR36-Utp21_2nd"/>
    <property type="match status" value="1"/>
</dbReference>
<gene>
    <name evidence="6" type="ORF">RUM43_002386</name>
</gene>
<feature type="repeat" description="WD" evidence="3">
    <location>
        <begin position="481"/>
        <end position="522"/>
    </location>
</feature>
<dbReference type="Pfam" id="PF04192">
    <property type="entry name" value="Utp21"/>
    <property type="match status" value="1"/>
</dbReference>
<dbReference type="PROSITE" id="PS50294">
    <property type="entry name" value="WD_REPEATS_REGION"/>
    <property type="match status" value="1"/>
</dbReference>
<accession>A0AAN8PFX1</accession>
<proteinExistence type="predicted"/>
<dbReference type="InterPro" id="IPR007319">
    <property type="entry name" value="WDR36/Utp21_C"/>
</dbReference>
<dbReference type="EMBL" id="JAWJWE010000036">
    <property type="protein sequence ID" value="KAK6628571.1"/>
    <property type="molecule type" value="Genomic_DNA"/>
</dbReference>
<name>A0AAN8PFX1_POLSC</name>
<evidence type="ECO:0000256" key="2">
    <source>
        <dbReference type="ARBA" id="ARBA00022737"/>
    </source>
</evidence>
<dbReference type="Pfam" id="PF25171">
    <property type="entry name" value="Beta-prop_WDR36-Utp21_1st"/>
    <property type="match status" value="1"/>
</dbReference>
<dbReference type="GO" id="GO:0032040">
    <property type="term" value="C:small-subunit processome"/>
    <property type="evidence" value="ECO:0007669"/>
    <property type="project" value="InterPro"/>
</dbReference>
<dbReference type="InterPro" id="IPR036322">
    <property type="entry name" value="WD40_repeat_dom_sf"/>
</dbReference>
<evidence type="ECO:0000313" key="6">
    <source>
        <dbReference type="EMBL" id="KAK6628571.1"/>
    </source>
</evidence>
<dbReference type="PANTHER" id="PTHR22840:SF12">
    <property type="entry name" value="WD REPEAT-CONTAINING PROTEIN 36"/>
    <property type="match status" value="1"/>
</dbReference>
<dbReference type="AlphaFoldDB" id="A0AAN8PFX1"/>
<evidence type="ECO:0008006" key="8">
    <source>
        <dbReference type="Google" id="ProtNLM"/>
    </source>
</evidence>
<dbReference type="InterPro" id="IPR001680">
    <property type="entry name" value="WD40_rpt"/>
</dbReference>
<dbReference type="GO" id="GO:0034388">
    <property type="term" value="C:Pwp2p-containing subcomplex of 90S preribosome"/>
    <property type="evidence" value="ECO:0007669"/>
    <property type="project" value="TreeGrafter"/>
</dbReference>
<dbReference type="GO" id="GO:0006364">
    <property type="term" value="P:rRNA processing"/>
    <property type="evidence" value="ECO:0007669"/>
    <property type="project" value="InterPro"/>
</dbReference>
<dbReference type="SMART" id="SM00320">
    <property type="entry name" value="WD40"/>
    <property type="match status" value="8"/>
</dbReference>
<evidence type="ECO:0000256" key="3">
    <source>
        <dbReference type="PROSITE-ProRule" id="PRU00221"/>
    </source>
</evidence>
<dbReference type="Proteomes" id="UP001372834">
    <property type="component" value="Unassembled WGS sequence"/>
</dbReference>
<keyword evidence="1 3" id="KW-0853">WD repeat</keyword>
<reference evidence="6 7" key="1">
    <citation type="submission" date="2023-10" db="EMBL/GenBank/DDBJ databases">
        <title>Genomes of two closely related lineages of the louse Polyplax serrata with different host specificities.</title>
        <authorList>
            <person name="Martinu J."/>
            <person name="Tarabai H."/>
            <person name="Stefka J."/>
            <person name="Hypsa V."/>
        </authorList>
    </citation>
    <scope>NUCLEOTIDE SEQUENCE [LARGE SCALE GENOMIC DNA]</scope>
    <source>
        <strain evidence="6">HR10_N</strain>
    </source>
</reference>
<evidence type="ECO:0000313" key="7">
    <source>
        <dbReference type="Proteomes" id="UP001372834"/>
    </source>
</evidence>
<sequence length="893" mass="100757">MTSSSKVFLRYRVLGYVSNHIPVVTRYIKRRREHLFVTSVGKSFHTYSESQLALLTVSDLHPEDISCMAGDSYMIYTGAGKKIYAWRRGTELKHEYEGHEHPIKLLLPFGPHLISIDQSSHLKLWNIKTTEIQLELDFNNNNFEISAIMHPSTYLNKILLGSEQGALQLWNLNTSKLIYTFKGWNSGVNVLEQAPTVDVVGIGLKNGRIILHNLKFDETLMEFKQDWGIVTSLTFRLDETPLMITGTMYGHIIVWDLEERKIFSQLESAHDEAVLGMQCLQGMPMMITSSSDNSLKLWAFDMPDGGPRLLAKREGHSLPPTFIRFHGSNGHNILSAGGDSHLRIFNTLTEKFNKSLGKASWNRKKSKKKGRLEIDTYKMPPIVKFTSDTTREKEWDNIGAIHLGTTEVTTWSYDKLKMGELKLAHERFTPAGDENGHKYKAHPVSVHLTHCGNFIMIGYTSGHCDRFNIQSGIHRATYGSDKAHDGPVRGITTDVLNKVVITGGADKLVKWWKFREEDSRQEIHKLELSDAVSLFASHDESSLTAVALENFSIILIDNDGRDVIRIFEGHTGRLMDLAFSPDARWLITSAMDCCVFTWDIPSGCLIDHFKVDAPCTSLAFSPTGEFLATTHVEYLGVFLWANRTLYEHVTLKPIKNLNKIPLLALPSVATEVAEPEVEEEADEDVESIEQIDGLITLSELPSSRWQNLLNIDLIKKRNKPKEALQVSKSAPFFLPTVPGMDITFDLSGVEKIKEGSKIVSVADWNSLTAFATLLKDAEETAEGFRQVFEKLKCMGPSMIDHEINSLGSADEDLVTRLLSQFMKMIKFAMESKLDYELAQAYFGLFLKVHGETITKSDELLNQLEILNEVQNAGWHTLANNLYYNLSIIKALKL</sequence>
<comment type="caution">
    <text evidence="6">The sequence shown here is derived from an EMBL/GenBank/DDBJ whole genome shotgun (WGS) entry which is preliminary data.</text>
</comment>
<dbReference type="FunFam" id="2.130.10.10:FF:000109">
    <property type="entry name" value="WD repeat domain 36"/>
    <property type="match status" value="1"/>
</dbReference>
<evidence type="ECO:0000256" key="1">
    <source>
        <dbReference type="ARBA" id="ARBA00022574"/>
    </source>
</evidence>
<evidence type="ECO:0000259" key="5">
    <source>
        <dbReference type="Pfam" id="PF25171"/>
    </source>
</evidence>
<keyword evidence="2" id="KW-0677">Repeat</keyword>
<dbReference type="InterPro" id="IPR019775">
    <property type="entry name" value="WD40_repeat_CS"/>
</dbReference>
<evidence type="ECO:0000259" key="4">
    <source>
        <dbReference type="Pfam" id="PF04192"/>
    </source>
</evidence>
<feature type="domain" description="WDR36/Utp21 C-terminal" evidence="4">
    <location>
        <begin position="689"/>
        <end position="892"/>
    </location>
</feature>
<protein>
    <recommendedName>
        <fullName evidence="8">WD repeat-containing protein 36</fullName>
    </recommendedName>
</protein>
<dbReference type="InterPro" id="IPR015943">
    <property type="entry name" value="WD40/YVTN_repeat-like_dom_sf"/>
</dbReference>